<proteinExistence type="predicted"/>
<reference evidence="2 3" key="1">
    <citation type="submission" date="2013-09" db="EMBL/GenBank/DDBJ databases">
        <title>Corchorus capsularis genome sequencing.</title>
        <authorList>
            <person name="Alam M."/>
            <person name="Haque M.S."/>
            <person name="Islam M.S."/>
            <person name="Emdad E.M."/>
            <person name="Islam M.M."/>
            <person name="Ahmed B."/>
            <person name="Halim A."/>
            <person name="Hossen Q.M.M."/>
            <person name="Hossain M.Z."/>
            <person name="Ahmed R."/>
            <person name="Khan M.M."/>
            <person name="Islam R."/>
            <person name="Rashid M.M."/>
            <person name="Khan S.A."/>
            <person name="Rahman M.S."/>
            <person name="Alam M."/>
        </authorList>
    </citation>
    <scope>NUCLEOTIDE SEQUENCE [LARGE SCALE GENOMIC DNA]</scope>
    <source>
        <strain evidence="3">cv. CVL-1</strain>
        <tissue evidence="2">Whole seedling</tissue>
    </source>
</reference>
<dbReference type="Gramene" id="OMO99834">
    <property type="protein sequence ID" value="OMO99834"/>
    <property type="gene ID" value="CCACVL1_03592"/>
</dbReference>
<protein>
    <submittedName>
        <fullName evidence="2">Uncharacterized protein</fullName>
    </submittedName>
</protein>
<gene>
    <name evidence="2" type="ORF">CCACVL1_03592</name>
</gene>
<dbReference type="Proteomes" id="UP000188268">
    <property type="component" value="Unassembled WGS sequence"/>
</dbReference>
<organism evidence="2 3">
    <name type="scientific">Corchorus capsularis</name>
    <name type="common">Jute</name>
    <dbReference type="NCBI Taxonomy" id="210143"/>
    <lineage>
        <taxon>Eukaryota</taxon>
        <taxon>Viridiplantae</taxon>
        <taxon>Streptophyta</taxon>
        <taxon>Embryophyta</taxon>
        <taxon>Tracheophyta</taxon>
        <taxon>Spermatophyta</taxon>
        <taxon>Magnoliopsida</taxon>
        <taxon>eudicotyledons</taxon>
        <taxon>Gunneridae</taxon>
        <taxon>Pentapetalae</taxon>
        <taxon>rosids</taxon>
        <taxon>malvids</taxon>
        <taxon>Malvales</taxon>
        <taxon>Malvaceae</taxon>
        <taxon>Grewioideae</taxon>
        <taxon>Apeibeae</taxon>
        <taxon>Corchorus</taxon>
    </lineage>
</organism>
<comment type="caution">
    <text evidence="2">The sequence shown here is derived from an EMBL/GenBank/DDBJ whole genome shotgun (WGS) entry which is preliminary data.</text>
</comment>
<name>A0A1R3JYD4_COCAP</name>
<feature type="region of interest" description="Disordered" evidence="1">
    <location>
        <begin position="1"/>
        <end position="23"/>
    </location>
</feature>
<evidence type="ECO:0000313" key="3">
    <source>
        <dbReference type="Proteomes" id="UP000188268"/>
    </source>
</evidence>
<dbReference type="EMBL" id="AWWV01006772">
    <property type="protein sequence ID" value="OMO99834.1"/>
    <property type="molecule type" value="Genomic_DNA"/>
</dbReference>
<dbReference type="AlphaFoldDB" id="A0A1R3JYD4"/>
<keyword evidence="3" id="KW-1185">Reference proteome</keyword>
<accession>A0A1R3JYD4</accession>
<evidence type="ECO:0000313" key="2">
    <source>
        <dbReference type="EMBL" id="OMO99834.1"/>
    </source>
</evidence>
<feature type="compositionally biased region" description="Low complexity" evidence="1">
    <location>
        <begin position="1"/>
        <end position="15"/>
    </location>
</feature>
<evidence type="ECO:0000256" key="1">
    <source>
        <dbReference type="SAM" id="MobiDB-lite"/>
    </source>
</evidence>
<sequence>MANSRSSYSSSSQISGDEAAPPH</sequence>